<dbReference type="InterPro" id="IPR011006">
    <property type="entry name" value="CheY-like_superfamily"/>
</dbReference>
<dbReference type="InterPro" id="IPR001789">
    <property type="entry name" value="Sig_transdc_resp-reg_receiver"/>
</dbReference>
<proteinExistence type="predicted"/>
<organism evidence="5 6">
    <name type="scientific">Rhizorhabdus wittichii (strain DSM 6014 / CCUG 31198 / JCM 15750 / NBRC 105917 / EY 4224 / RW1)</name>
    <name type="common">Sphingomonas wittichii</name>
    <dbReference type="NCBI Taxonomy" id="392499"/>
    <lineage>
        <taxon>Bacteria</taxon>
        <taxon>Pseudomonadati</taxon>
        <taxon>Pseudomonadota</taxon>
        <taxon>Alphaproteobacteria</taxon>
        <taxon>Sphingomonadales</taxon>
        <taxon>Sphingomonadaceae</taxon>
        <taxon>Rhizorhabdus</taxon>
    </lineage>
</organism>
<dbReference type="AlphaFoldDB" id="A0A9J9H9S4"/>
<dbReference type="Pfam" id="PF00072">
    <property type="entry name" value="Response_reg"/>
    <property type="match status" value="1"/>
</dbReference>
<name>A0A9J9H9S4_RHIWR</name>
<gene>
    <name evidence="5" type="ordered locus">Swit_1226</name>
</gene>
<dbReference type="EMBL" id="CP000699">
    <property type="protein sequence ID" value="ABQ67591.1"/>
    <property type="molecule type" value="Genomic_DNA"/>
</dbReference>
<dbReference type="PANTHER" id="PTHR44591:SF3">
    <property type="entry name" value="RESPONSE REGULATORY DOMAIN-CONTAINING PROTEIN"/>
    <property type="match status" value="1"/>
</dbReference>
<evidence type="ECO:0000313" key="6">
    <source>
        <dbReference type="Proteomes" id="UP000001989"/>
    </source>
</evidence>
<keyword evidence="1 2" id="KW-0597">Phosphoprotein</keyword>
<evidence type="ECO:0000259" key="4">
    <source>
        <dbReference type="PROSITE" id="PS50110"/>
    </source>
</evidence>
<dbReference type="InterPro" id="IPR050595">
    <property type="entry name" value="Bact_response_regulator"/>
</dbReference>
<dbReference type="Gene3D" id="3.40.50.2300">
    <property type="match status" value="1"/>
</dbReference>
<feature type="modified residue" description="4-aspartylphosphate" evidence="2">
    <location>
        <position position="80"/>
    </location>
</feature>
<keyword evidence="6" id="KW-1185">Reference proteome</keyword>
<dbReference type="SMART" id="SM00448">
    <property type="entry name" value="REC"/>
    <property type="match status" value="1"/>
</dbReference>
<feature type="region of interest" description="Disordered" evidence="3">
    <location>
        <begin position="1"/>
        <end position="20"/>
    </location>
</feature>
<evidence type="ECO:0000256" key="1">
    <source>
        <dbReference type="ARBA" id="ARBA00022553"/>
    </source>
</evidence>
<evidence type="ECO:0000256" key="3">
    <source>
        <dbReference type="SAM" id="MobiDB-lite"/>
    </source>
</evidence>
<dbReference type="GO" id="GO:0000160">
    <property type="term" value="P:phosphorelay signal transduction system"/>
    <property type="evidence" value="ECO:0007669"/>
    <property type="project" value="InterPro"/>
</dbReference>
<evidence type="ECO:0000313" key="5">
    <source>
        <dbReference type="EMBL" id="ABQ67591.1"/>
    </source>
</evidence>
<sequence length="150" mass="16219">MGTMLMEQKGPRSAASSATGQAGDPFLGRLLYVEDNAQIAEITCLMLEDSGLAIVQAGSAEEALKLVDADEAPFDIVLTDVVMPGLSGVQLARRLNQRWPNLPIVLVSGFSEELTLGYGAQYELLRKPFTRGALLDCLQRHLDGSIYQHA</sequence>
<reference evidence="5 6" key="1">
    <citation type="journal article" date="2010" name="J. Bacteriol.">
        <title>Genome sequence of the dioxin-mineralizing bacterium Sphingomonas wittichii RW1.</title>
        <authorList>
            <person name="Miller T.R."/>
            <person name="Delcher A.L."/>
            <person name="Salzberg S.L."/>
            <person name="Saunders E."/>
            <person name="Detter J.C."/>
            <person name="Halden R.U."/>
        </authorList>
    </citation>
    <scope>NUCLEOTIDE SEQUENCE [LARGE SCALE GENOMIC DNA]</scope>
    <source>
        <strain evidence="6">DSM 6014 / CCUG 31198 / JCM 15750 / NBRC 105917 / EY 4224 / RW1</strain>
    </source>
</reference>
<dbReference type="PANTHER" id="PTHR44591">
    <property type="entry name" value="STRESS RESPONSE REGULATOR PROTEIN 1"/>
    <property type="match status" value="1"/>
</dbReference>
<dbReference type="PROSITE" id="PS50110">
    <property type="entry name" value="RESPONSE_REGULATORY"/>
    <property type="match status" value="1"/>
</dbReference>
<evidence type="ECO:0000256" key="2">
    <source>
        <dbReference type="PROSITE-ProRule" id="PRU00169"/>
    </source>
</evidence>
<dbReference type="SUPFAM" id="SSF52172">
    <property type="entry name" value="CheY-like"/>
    <property type="match status" value="1"/>
</dbReference>
<feature type="domain" description="Response regulatory" evidence="4">
    <location>
        <begin position="29"/>
        <end position="142"/>
    </location>
</feature>
<accession>A0A9J9H9S4</accession>
<dbReference type="Proteomes" id="UP000001989">
    <property type="component" value="Chromosome"/>
</dbReference>
<dbReference type="KEGG" id="swi:Swit_1226"/>
<protein>
    <submittedName>
        <fullName evidence="5">Response regulator receiver protein</fullName>
    </submittedName>
</protein>